<keyword evidence="1" id="KW-0472">Membrane</keyword>
<gene>
    <name evidence="2" type="ORF">NAEGRDRAFT_66338</name>
</gene>
<dbReference type="VEuPathDB" id="AmoebaDB:NAEGRDRAFT_66338"/>
<protein>
    <submittedName>
        <fullName evidence="2">Predicted protein</fullName>
    </submittedName>
</protein>
<dbReference type="Proteomes" id="UP000006671">
    <property type="component" value="Unassembled WGS sequence"/>
</dbReference>
<keyword evidence="1" id="KW-0812">Transmembrane</keyword>
<dbReference type="RefSeq" id="XP_002678273.1">
    <property type="nucleotide sequence ID" value="XM_002678227.1"/>
</dbReference>
<evidence type="ECO:0000313" key="3">
    <source>
        <dbReference type="Proteomes" id="UP000006671"/>
    </source>
</evidence>
<keyword evidence="1" id="KW-1133">Transmembrane helix</keyword>
<name>D2VBU5_NAEGR</name>
<proteinExistence type="predicted"/>
<dbReference type="InParanoid" id="D2VBU5"/>
<organism evidence="3">
    <name type="scientific">Naegleria gruberi</name>
    <name type="common">Amoeba</name>
    <dbReference type="NCBI Taxonomy" id="5762"/>
    <lineage>
        <taxon>Eukaryota</taxon>
        <taxon>Discoba</taxon>
        <taxon>Heterolobosea</taxon>
        <taxon>Tetramitia</taxon>
        <taxon>Eutetramitia</taxon>
        <taxon>Vahlkampfiidae</taxon>
        <taxon>Naegleria</taxon>
    </lineage>
</organism>
<dbReference type="KEGG" id="ngr:NAEGRDRAFT_66338"/>
<feature type="transmembrane region" description="Helical" evidence="1">
    <location>
        <begin position="46"/>
        <end position="66"/>
    </location>
</feature>
<evidence type="ECO:0000313" key="2">
    <source>
        <dbReference type="EMBL" id="EFC45529.1"/>
    </source>
</evidence>
<dbReference type="GeneID" id="8857501"/>
<feature type="transmembrane region" description="Helical" evidence="1">
    <location>
        <begin position="166"/>
        <end position="186"/>
    </location>
</feature>
<evidence type="ECO:0000256" key="1">
    <source>
        <dbReference type="SAM" id="Phobius"/>
    </source>
</evidence>
<accession>D2VBU5</accession>
<dbReference type="EMBL" id="GG738862">
    <property type="protein sequence ID" value="EFC45529.1"/>
    <property type="molecule type" value="Genomic_DNA"/>
</dbReference>
<reference evidence="2 3" key="1">
    <citation type="journal article" date="2010" name="Cell">
        <title>The genome of Naegleria gruberi illuminates early eukaryotic versatility.</title>
        <authorList>
            <person name="Fritz-Laylin L.K."/>
            <person name="Prochnik S.E."/>
            <person name="Ginger M.L."/>
            <person name="Dacks J.B."/>
            <person name="Carpenter M.L."/>
            <person name="Field M.C."/>
            <person name="Kuo A."/>
            <person name="Paredez A."/>
            <person name="Chapman J."/>
            <person name="Pham J."/>
            <person name="Shu S."/>
            <person name="Neupane R."/>
            <person name="Cipriano M."/>
            <person name="Mancuso J."/>
            <person name="Tu H."/>
            <person name="Salamov A."/>
            <person name="Lindquist E."/>
            <person name="Shapiro H."/>
            <person name="Lucas S."/>
            <person name="Grigoriev I.V."/>
            <person name="Cande W.Z."/>
            <person name="Fulton C."/>
            <person name="Rokhsar D.S."/>
            <person name="Dawson S.C."/>
        </authorList>
    </citation>
    <scope>NUCLEOTIDE SEQUENCE [LARGE SCALE GENOMIC DNA]</scope>
    <source>
        <strain evidence="2 3">NEG-M</strain>
    </source>
</reference>
<sequence length="255" mass="29464">MPPLISSSSLNGDELEELDLNEDYASGEVFKNGNDDDSSPEPLHKGASWISILFFMFAGKLMSIGFRRAGENYLMKMIKNMLNRVGIFGRFEIRKEEGMNHGDIPKLAESEKSSNHCELFEREYRELYRERGNYREDGGFRKNYGGLLLRVIERVYRRRGLYTVSLWRVAEMICLYMSPLILYILLESIKVDEYVKSAIPAATQYLIPTSSYGILSNDTVIASNFTMNNETNWFQENLPLSNIFFQLTLVLFCNF</sequence>
<dbReference type="OrthoDB" id="6500128at2759"/>
<dbReference type="AlphaFoldDB" id="D2VBU5"/>
<keyword evidence="3" id="KW-1185">Reference proteome</keyword>